<feature type="region of interest" description="Disordered" evidence="1">
    <location>
        <begin position="1"/>
        <end position="38"/>
    </location>
</feature>
<evidence type="ECO:0000313" key="4">
    <source>
        <dbReference type="Proteomes" id="UP000823775"/>
    </source>
</evidence>
<name>A0ABS8VBP7_DATST</name>
<gene>
    <name evidence="3" type="ORF">HAX54_031470</name>
</gene>
<reference evidence="3 4" key="1">
    <citation type="journal article" date="2021" name="BMC Genomics">
        <title>Datura genome reveals duplications of psychoactive alkaloid biosynthetic genes and high mutation rate following tissue culture.</title>
        <authorList>
            <person name="Rajewski A."/>
            <person name="Carter-House D."/>
            <person name="Stajich J."/>
            <person name="Litt A."/>
        </authorList>
    </citation>
    <scope>NUCLEOTIDE SEQUENCE [LARGE SCALE GENOMIC DNA]</scope>
    <source>
        <strain evidence="3">AR-01</strain>
    </source>
</reference>
<protein>
    <recommendedName>
        <fullName evidence="2">DUF4283 domain-containing protein</fullName>
    </recommendedName>
</protein>
<dbReference type="EMBL" id="JACEIK010003992">
    <property type="protein sequence ID" value="MCD9643771.1"/>
    <property type="molecule type" value="Genomic_DNA"/>
</dbReference>
<evidence type="ECO:0000313" key="3">
    <source>
        <dbReference type="EMBL" id="MCD9643771.1"/>
    </source>
</evidence>
<comment type="caution">
    <text evidence="3">The sequence shown here is derived from an EMBL/GenBank/DDBJ whole genome shotgun (WGS) entry which is preliminary data.</text>
</comment>
<dbReference type="PANTHER" id="PTHR33233:SF17">
    <property type="entry name" value="DUF4283 DOMAIN-CONTAINING PROTEIN"/>
    <property type="match status" value="1"/>
</dbReference>
<dbReference type="Proteomes" id="UP000823775">
    <property type="component" value="Unassembled WGS sequence"/>
</dbReference>
<dbReference type="Pfam" id="PF14111">
    <property type="entry name" value="DUF4283"/>
    <property type="match status" value="1"/>
</dbReference>
<sequence length="191" mass="21166">MGRGRPRKIRPREELQLDVRDKGNKAKDTGSSGSGKAKTSVNAELGSVIVPLGRFVPLVLNQVSPLSIGPELAKEGCQSVNGSRREIGEDLVKRKLDLQEQKVETKWATLFTGTRLTNKGMDLSFVAPTVEDGRKVIQLLDTEVEKENEKWRKAVILYVVGESPTIGPLERYITANWNFAAKPKINFHNDG</sequence>
<evidence type="ECO:0000256" key="1">
    <source>
        <dbReference type="SAM" id="MobiDB-lite"/>
    </source>
</evidence>
<feature type="domain" description="DUF4283" evidence="2">
    <location>
        <begin position="148"/>
        <end position="191"/>
    </location>
</feature>
<proteinExistence type="predicted"/>
<organism evidence="3 4">
    <name type="scientific">Datura stramonium</name>
    <name type="common">Jimsonweed</name>
    <name type="synonym">Common thornapple</name>
    <dbReference type="NCBI Taxonomy" id="4076"/>
    <lineage>
        <taxon>Eukaryota</taxon>
        <taxon>Viridiplantae</taxon>
        <taxon>Streptophyta</taxon>
        <taxon>Embryophyta</taxon>
        <taxon>Tracheophyta</taxon>
        <taxon>Spermatophyta</taxon>
        <taxon>Magnoliopsida</taxon>
        <taxon>eudicotyledons</taxon>
        <taxon>Gunneridae</taxon>
        <taxon>Pentapetalae</taxon>
        <taxon>asterids</taxon>
        <taxon>lamiids</taxon>
        <taxon>Solanales</taxon>
        <taxon>Solanaceae</taxon>
        <taxon>Solanoideae</taxon>
        <taxon>Datureae</taxon>
        <taxon>Datura</taxon>
    </lineage>
</organism>
<feature type="compositionally biased region" description="Basic residues" evidence="1">
    <location>
        <begin position="1"/>
        <end position="10"/>
    </location>
</feature>
<evidence type="ECO:0000259" key="2">
    <source>
        <dbReference type="Pfam" id="PF14111"/>
    </source>
</evidence>
<dbReference type="PANTHER" id="PTHR33233">
    <property type="entry name" value="ENDONUCLEASE/EXONUCLEASE/PHOSPHATASE"/>
    <property type="match status" value="1"/>
</dbReference>
<keyword evidence="4" id="KW-1185">Reference proteome</keyword>
<feature type="compositionally biased region" description="Basic and acidic residues" evidence="1">
    <location>
        <begin position="11"/>
        <end position="28"/>
    </location>
</feature>
<accession>A0ABS8VBP7</accession>
<feature type="compositionally biased region" description="Low complexity" evidence="1">
    <location>
        <begin position="29"/>
        <end position="38"/>
    </location>
</feature>
<dbReference type="InterPro" id="IPR025558">
    <property type="entry name" value="DUF4283"/>
</dbReference>